<name>A0A9W4ST17_9GLOM</name>
<dbReference type="EMBL" id="CAMKVN010001798">
    <property type="protein sequence ID" value="CAI2178124.1"/>
    <property type="molecule type" value="Genomic_DNA"/>
</dbReference>
<evidence type="ECO:0000313" key="2">
    <source>
        <dbReference type="EMBL" id="CAI2178124.1"/>
    </source>
</evidence>
<dbReference type="OrthoDB" id="2383635at2759"/>
<gene>
    <name evidence="2" type="ORF">FWILDA_LOCUS8428</name>
</gene>
<feature type="non-terminal residue" evidence="2">
    <location>
        <position position="120"/>
    </location>
</feature>
<evidence type="ECO:0000313" key="3">
    <source>
        <dbReference type="Proteomes" id="UP001153678"/>
    </source>
</evidence>
<keyword evidence="1" id="KW-0175">Coiled coil</keyword>
<dbReference type="Proteomes" id="UP001153678">
    <property type="component" value="Unassembled WGS sequence"/>
</dbReference>
<proteinExistence type="predicted"/>
<comment type="caution">
    <text evidence="2">The sequence shown here is derived from an EMBL/GenBank/DDBJ whole genome shotgun (WGS) entry which is preliminary data.</text>
</comment>
<organism evidence="2 3">
    <name type="scientific">Funneliformis geosporum</name>
    <dbReference type="NCBI Taxonomy" id="1117311"/>
    <lineage>
        <taxon>Eukaryota</taxon>
        <taxon>Fungi</taxon>
        <taxon>Fungi incertae sedis</taxon>
        <taxon>Mucoromycota</taxon>
        <taxon>Glomeromycotina</taxon>
        <taxon>Glomeromycetes</taxon>
        <taxon>Glomerales</taxon>
        <taxon>Glomeraceae</taxon>
        <taxon>Funneliformis</taxon>
    </lineage>
</organism>
<feature type="coiled-coil region" evidence="1">
    <location>
        <begin position="57"/>
        <end position="94"/>
    </location>
</feature>
<sequence length="120" mass="14686">MLAINWELYKSNKIKFYASAAIKLGRNKTGKQINGKLFNLKTKYTNEKKKVTDDYLKSRLEFNREKFEKEFEEKTKERENKMDLEHEKLRMENERMIKQIELDHQLRMAELEFKYNNKNT</sequence>
<keyword evidence="3" id="KW-1185">Reference proteome</keyword>
<protein>
    <submittedName>
        <fullName evidence="2">11198_t:CDS:1</fullName>
    </submittedName>
</protein>
<evidence type="ECO:0000256" key="1">
    <source>
        <dbReference type="SAM" id="Coils"/>
    </source>
</evidence>
<accession>A0A9W4ST17</accession>
<reference evidence="2" key="1">
    <citation type="submission" date="2022-08" db="EMBL/GenBank/DDBJ databases">
        <authorList>
            <person name="Kallberg Y."/>
            <person name="Tangrot J."/>
            <person name="Rosling A."/>
        </authorList>
    </citation>
    <scope>NUCLEOTIDE SEQUENCE</scope>
    <source>
        <strain evidence="2">Wild A</strain>
    </source>
</reference>
<dbReference type="AlphaFoldDB" id="A0A9W4ST17"/>